<organism evidence="8 9">
    <name type="scientific">Elysia crispata</name>
    <name type="common">lettuce slug</name>
    <dbReference type="NCBI Taxonomy" id="231223"/>
    <lineage>
        <taxon>Eukaryota</taxon>
        <taxon>Metazoa</taxon>
        <taxon>Spiralia</taxon>
        <taxon>Lophotrochozoa</taxon>
        <taxon>Mollusca</taxon>
        <taxon>Gastropoda</taxon>
        <taxon>Heterobranchia</taxon>
        <taxon>Euthyneura</taxon>
        <taxon>Panpulmonata</taxon>
        <taxon>Sacoglossa</taxon>
        <taxon>Placobranchoidea</taxon>
        <taxon>Plakobranchidae</taxon>
        <taxon>Elysia</taxon>
    </lineage>
</organism>
<dbReference type="AlphaFoldDB" id="A0AAE1ALM5"/>
<sequence length="609" mass="65318">MEPAGKGPSNRRSYTAASETKDIELTNRATKVEILYGVDDRPPWYLCLLLGFQQVLTAFGGTFAFPLLIKDALCIGGDEVGLGQLISTVLFVGGLATLIQATFGIRLPIIQSVSFAFVSPIFVILRSQAANCPYTDPTANASLLPERGSEDHRQIWQDNLRELQGCLMVASLLSVVIGFSGIIGVLMKYIGPLTVAPTITLIAFSLFEGASSQGSGHWYICFMTIFLVALFSQYLRDIAIPCPCVAGGIKIFALFPVLLSTCISWVVCIILTMAGVLTNDPEKWGYAARTDIQLHVLQESKWFRLPYPGQWGMPKVNLAGVLGMMAGMLASVIESLGDYYACARLSGAPSPPGYAINRGIGVEGITCILAGVWGTGGGNTSYSENVGAIGITKVGSRLVVQTAGILMILLGCLGKFGALFVTIPEPVVGGLFYILFGMVGAVGISNLQFVPLNSPRNLFVFGVPLFFGLSVPGWLNKNPGAIVTGNENLDQVLRVLCGTNMLVGGALAFLLDNTIPGTPKERGLVAWGKVEGTNETKGDLSVYNLPLIQPWLDRLPFIRYIPVCPSFVLEKKTREDDGTQIDGIEENCVIGVGNERSIDVQISDSNQII</sequence>
<dbReference type="InterPro" id="IPR006042">
    <property type="entry name" value="Xan_ur_permease"/>
</dbReference>
<dbReference type="Proteomes" id="UP001283361">
    <property type="component" value="Unassembled WGS sequence"/>
</dbReference>
<keyword evidence="9" id="KW-1185">Reference proteome</keyword>
<dbReference type="GO" id="GO:0022857">
    <property type="term" value="F:transmembrane transporter activity"/>
    <property type="evidence" value="ECO:0007669"/>
    <property type="project" value="InterPro"/>
</dbReference>
<feature type="transmembrane region" description="Helical" evidence="7">
    <location>
        <begin position="216"/>
        <end position="235"/>
    </location>
</feature>
<dbReference type="InterPro" id="IPR006043">
    <property type="entry name" value="NCS2"/>
</dbReference>
<dbReference type="PANTHER" id="PTHR11119">
    <property type="entry name" value="XANTHINE-URACIL / VITAMIN C PERMEASE FAMILY MEMBER"/>
    <property type="match status" value="1"/>
</dbReference>
<comment type="subcellular location">
    <subcellularLocation>
        <location evidence="1">Membrane</location>
        <topology evidence="1">Multi-pass membrane protein</topology>
    </subcellularLocation>
</comment>
<feature type="transmembrane region" description="Helical" evidence="7">
    <location>
        <begin position="43"/>
        <end position="68"/>
    </location>
</feature>
<feature type="transmembrane region" description="Helical" evidence="7">
    <location>
        <begin position="398"/>
        <end position="421"/>
    </location>
</feature>
<dbReference type="Pfam" id="PF00860">
    <property type="entry name" value="Xan_ur_permease"/>
    <property type="match status" value="1"/>
</dbReference>
<feature type="transmembrane region" description="Helical" evidence="7">
    <location>
        <begin position="255"/>
        <end position="277"/>
    </location>
</feature>
<evidence type="ECO:0000313" key="9">
    <source>
        <dbReference type="Proteomes" id="UP001283361"/>
    </source>
</evidence>
<dbReference type="EMBL" id="JAWDGP010001612">
    <property type="protein sequence ID" value="KAK3789933.1"/>
    <property type="molecule type" value="Genomic_DNA"/>
</dbReference>
<comment type="caution">
    <text evidence="8">The sequence shown here is derived from an EMBL/GenBank/DDBJ whole genome shotgun (WGS) entry which is preliminary data.</text>
</comment>
<dbReference type="GO" id="GO:0005886">
    <property type="term" value="C:plasma membrane"/>
    <property type="evidence" value="ECO:0007669"/>
    <property type="project" value="UniProtKB-ARBA"/>
</dbReference>
<evidence type="ECO:0000256" key="2">
    <source>
        <dbReference type="ARBA" id="ARBA00008821"/>
    </source>
</evidence>
<evidence type="ECO:0000256" key="7">
    <source>
        <dbReference type="SAM" id="Phobius"/>
    </source>
</evidence>
<keyword evidence="4 7" id="KW-0812">Transmembrane</keyword>
<feature type="transmembrane region" description="Helical" evidence="7">
    <location>
        <begin position="427"/>
        <end position="446"/>
    </location>
</feature>
<keyword evidence="6 7" id="KW-0472">Membrane</keyword>
<keyword evidence="3" id="KW-0813">Transport</keyword>
<protein>
    <recommendedName>
        <fullName evidence="10">Solute carrier family 23 member 1</fullName>
    </recommendedName>
</protein>
<feature type="transmembrane region" description="Helical" evidence="7">
    <location>
        <begin position="491"/>
        <end position="511"/>
    </location>
</feature>
<comment type="similarity">
    <text evidence="2">Belongs to the nucleobase:cation symporter-2 (NCS2) (TC 2.A.40) family.</text>
</comment>
<evidence type="ECO:0008006" key="10">
    <source>
        <dbReference type="Google" id="ProtNLM"/>
    </source>
</evidence>
<feature type="transmembrane region" description="Helical" evidence="7">
    <location>
        <begin position="80"/>
        <end position="99"/>
    </location>
</feature>
<feature type="transmembrane region" description="Helical" evidence="7">
    <location>
        <begin position="163"/>
        <end position="183"/>
    </location>
</feature>
<evidence type="ECO:0000256" key="5">
    <source>
        <dbReference type="ARBA" id="ARBA00022989"/>
    </source>
</evidence>
<accession>A0AAE1ALM5</accession>
<feature type="transmembrane region" description="Helical" evidence="7">
    <location>
        <begin position="105"/>
        <end position="125"/>
    </location>
</feature>
<evidence type="ECO:0000256" key="4">
    <source>
        <dbReference type="ARBA" id="ARBA00022692"/>
    </source>
</evidence>
<gene>
    <name evidence="8" type="ORF">RRG08_004045</name>
</gene>
<evidence type="ECO:0000313" key="8">
    <source>
        <dbReference type="EMBL" id="KAK3789933.1"/>
    </source>
</evidence>
<keyword evidence="5 7" id="KW-1133">Transmembrane helix</keyword>
<evidence type="ECO:0000256" key="6">
    <source>
        <dbReference type="ARBA" id="ARBA00023136"/>
    </source>
</evidence>
<evidence type="ECO:0000256" key="1">
    <source>
        <dbReference type="ARBA" id="ARBA00004141"/>
    </source>
</evidence>
<name>A0AAE1ALM5_9GAST</name>
<dbReference type="PROSITE" id="PS01116">
    <property type="entry name" value="XANTH_URACIL_PERMASE"/>
    <property type="match status" value="1"/>
</dbReference>
<proteinExistence type="inferred from homology"/>
<evidence type="ECO:0000256" key="3">
    <source>
        <dbReference type="ARBA" id="ARBA00022448"/>
    </source>
</evidence>
<reference evidence="8" key="1">
    <citation type="journal article" date="2023" name="G3 (Bethesda)">
        <title>A reference genome for the long-term kleptoplast-retaining sea slug Elysia crispata morphotype clarki.</title>
        <authorList>
            <person name="Eastman K.E."/>
            <person name="Pendleton A.L."/>
            <person name="Shaikh M.A."/>
            <person name="Suttiyut T."/>
            <person name="Ogas R."/>
            <person name="Tomko P."/>
            <person name="Gavelis G."/>
            <person name="Widhalm J.R."/>
            <person name="Wisecaver J.H."/>
        </authorList>
    </citation>
    <scope>NUCLEOTIDE SEQUENCE</scope>
    <source>
        <strain evidence="8">ECLA1</strain>
    </source>
</reference>
<feature type="transmembrane region" description="Helical" evidence="7">
    <location>
        <begin position="458"/>
        <end position="475"/>
    </location>
</feature>
<feature type="transmembrane region" description="Helical" evidence="7">
    <location>
        <begin position="189"/>
        <end position="207"/>
    </location>
</feature>